<evidence type="ECO:0000313" key="8">
    <source>
        <dbReference type="EMBL" id="ADX67032.1"/>
    </source>
</evidence>
<gene>
    <name evidence="8" type="ordered locus">Weevi_0310</name>
</gene>
<evidence type="ECO:0000256" key="3">
    <source>
        <dbReference type="ARBA" id="ARBA00022475"/>
    </source>
</evidence>
<dbReference type="InterPro" id="IPR003400">
    <property type="entry name" value="ExbD"/>
</dbReference>
<dbReference type="AlphaFoldDB" id="F0NY41"/>
<dbReference type="Proteomes" id="UP000008641">
    <property type="component" value="Chromosome"/>
</dbReference>
<name>F0NY41_WEEVC</name>
<comment type="similarity">
    <text evidence="2 7">Belongs to the ExbD/TolR family.</text>
</comment>
<dbReference type="PANTHER" id="PTHR30558">
    <property type="entry name" value="EXBD MEMBRANE COMPONENT OF PMF-DRIVEN MACROMOLECULE IMPORT SYSTEM"/>
    <property type="match status" value="1"/>
</dbReference>
<evidence type="ECO:0000256" key="4">
    <source>
        <dbReference type="ARBA" id="ARBA00022692"/>
    </source>
</evidence>
<evidence type="ECO:0000256" key="5">
    <source>
        <dbReference type="ARBA" id="ARBA00022989"/>
    </source>
</evidence>
<dbReference type="EMBL" id="CP002455">
    <property type="protein sequence ID" value="ADX67032.1"/>
    <property type="molecule type" value="Genomic_DNA"/>
</dbReference>
<reference evidence="9" key="2">
    <citation type="journal article" date="2011" name="Stand. Genomic Sci.">
        <title>Complete genome sequence of Weeksella virosa type strain (9751T).</title>
        <authorList>
            <person name="Lang E."/>
            <person name="Teshima H."/>
            <person name="Lucas S."/>
            <person name="Lapidus A."/>
            <person name="Hammon N."/>
            <person name="Deshpande S."/>
            <person name="Nolan M."/>
            <person name="Cheng J."/>
            <person name="Pitluck S."/>
            <person name="Liolios K."/>
            <person name="Pagani I."/>
            <person name="Mikhailova N."/>
            <person name="Ivanova N."/>
            <person name="Mavromatis K."/>
            <person name="Pati A."/>
            <person name="Tapia R."/>
            <person name="Han C."/>
            <person name="Goodwin L."/>
            <person name="Chen A."/>
            <person name="Palaniappan K."/>
            <person name="Land M."/>
            <person name="Hauser L."/>
            <person name="Chang Y."/>
            <person name="Jeffries C."/>
            <person name="Brambilla E."/>
            <person name="Kopitz M."/>
            <person name="Rohde M."/>
            <person name="Goker M."/>
            <person name="Tindall B."/>
            <person name="Detter J."/>
            <person name="Woyke T."/>
            <person name="Bristow J."/>
            <person name="Eisen J."/>
            <person name="Markowitz V."/>
            <person name="Hugenholtz P."/>
            <person name="Klenk H."/>
            <person name="Kyrpides N."/>
        </authorList>
    </citation>
    <scope>NUCLEOTIDE SEQUENCE [LARGE SCALE GENOMIC DNA]</scope>
    <source>
        <strain evidence="9">ATCC 43766 / DSM 16922 / JCM 21250 / NBRC 16016 / NCTC 11634 / CL345/78</strain>
    </source>
</reference>
<keyword evidence="3" id="KW-1003">Cell membrane</keyword>
<dbReference type="Pfam" id="PF02472">
    <property type="entry name" value="ExbD"/>
    <property type="match status" value="1"/>
</dbReference>
<comment type="subcellular location">
    <subcellularLocation>
        <location evidence="1">Cell membrane</location>
        <topology evidence="1">Single-pass membrane protein</topology>
    </subcellularLocation>
    <subcellularLocation>
        <location evidence="7">Cell membrane</location>
        <topology evidence="7">Single-pass type II membrane protein</topology>
    </subcellularLocation>
</comment>
<sequence>MARVKPKRQSPNMDLTAMSDMAWLLLTFFILTSNFREPEVVEVVTPSSVSTLKMADDNMMRISITKEGKYLFSLEEKDRIPTLEKMGEKYGVRFTDGEKKAFRETAEFGAPMQGMRQFLNLTSGDREKYLQSSQAGIPLDTINPNKEMVDWVFAAKEVNDKVNLAIKGDQEATYPQFKLLLNELQEKNMNKFQLITTAE</sequence>
<organism evidence="8 9">
    <name type="scientific">Weeksella virosa (strain ATCC 43766 / DSM 16922 / JCM 21250 / CCUG 30538 / CDC 9751 / IAM 14551 / NBRC 16016 / NCTC 11634 / CL345/78)</name>
    <dbReference type="NCBI Taxonomy" id="865938"/>
    <lineage>
        <taxon>Bacteria</taxon>
        <taxon>Pseudomonadati</taxon>
        <taxon>Bacteroidota</taxon>
        <taxon>Flavobacteriia</taxon>
        <taxon>Flavobacteriales</taxon>
        <taxon>Weeksellaceae</taxon>
        <taxon>Weeksella</taxon>
    </lineage>
</organism>
<keyword evidence="7" id="KW-0813">Transport</keyword>
<protein>
    <submittedName>
        <fullName evidence="8">Biopolymer transport protein ExbD/TolR</fullName>
    </submittedName>
</protein>
<dbReference type="GO" id="GO:0015031">
    <property type="term" value="P:protein transport"/>
    <property type="evidence" value="ECO:0007669"/>
    <property type="project" value="UniProtKB-KW"/>
</dbReference>
<proteinExistence type="inferred from homology"/>
<dbReference type="eggNOG" id="COG0848">
    <property type="taxonomic scope" value="Bacteria"/>
</dbReference>
<dbReference type="GO" id="GO:0005886">
    <property type="term" value="C:plasma membrane"/>
    <property type="evidence" value="ECO:0007669"/>
    <property type="project" value="UniProtKB-SubCell"/>
</dbReference>
<evidence type="ECO:0000256" key="2">
    <source>
        <dbReference type="ARBA" id="ARBA00005811"/>
    </source>
</evidence>
<evidence type="ECO:0000313" key="9">
    <source>
        <dbReference type="Proteomes" id="UP000008641"/>
    </source>
</evidence>
<dbReference type="OrthoDB" id="9793581at2"/>
<keyword evidence="5" id="KW-1133">Transmembrane helix</keyword>
<evidence type="ECO:0000256" key="1">
    <source>
        <dbReference type="ARBA" id="ARBA00004162"/>
    </source>
</evidence>
<dbReference type="PANTHER" id="PTHR30558:SF3">
    <property type="entry name" value="BIOPOLYMER TRANSPORT PROTEIN EXBD-RELATED"/>
    <property type="match status" value="1"/>
</dbReference>
<dbReference type="STRING" id="865938.Weevi_0310"/>
<evidence type="ECO:0000256" key="6">
    <source>
        <dbReference type="ARBA" id="ARBA00023136"/>
    </source>
</evidence>
<accession>F0NY41</accession>
<keyword evidence="7" id="KW-0653">Protein transport</keyword>
<keyword evidence="6" id="KW-0472">Membrane</keyword>
<reference evidence="8 9" key="1">
    <citation type="journal article" date="2011" name="Stand. Genomic Sci.">
        <title>Complete genome sequence of Weeksella virosa type strain (9751).</title>
        <authorList>
            <person name="Lang E."/>
            <person name="Teshima H."/>
            <person name="Lucas S."/>
            <person name="Lapidus A."/>
            <person name="Hammon N."/>
            <person name="Deshpande S."/>
            <person name="Nolan M."/>
            <person name="Cheng J.F."/>
            <person name="Pitluck S."/>
            <person name="Liolios K."/>
            <person name="Pagani I."/>
            <person name="Mikhailova N."/>
            <person name="Ivanova N."/>
            <person name="Mavromatis K."/>
            <person name="Pati A."/>
            <person name="Tapia R."/>
            <person name="Han C."/>
            <person name="Goodwin L."/>
            <person name="Chen A."/>
            <person name="Palaniappan K."/>
            <person name="Land M."/>
            <person name="Hauser L."/>
            <person name="Chang Y.J."/>
            <person name="Jeffries C.D."/>
            <person name="Brambilla E.M."/>
            <person name="Kopitz M."/>
            <person name="Rohde M."/>
            <person name="Goker M."/>
            <person name="Tindall B.J."/>
            <person name="Detter J.C."/>
            <person name="Woyke T."/>
            <person name="Bristow J."/>
            <person name="Eisen J.A."/>
            <person name="Markowitz V."/>
            <person name="Hugenholtz P."/>
            <person name="Klenk H.P."/>
            <person name="Kyrpides N.C."/>
        </authorList>
    </citation>
    <scope>NUCLEOTIDE SEQUENCE [LARGE SCALE GENOMIC DNA]</scope>
    <source>
        <strain evidence="9">ATCC 43766 / DSM 16922 / JCM 21250 / NBRC 16016 / NCTC 11634 / CL345/78</strain>
    </source>
</reference>
<evidence type="ECO:0000256" key="7">
    <source>
        <dbReference type="RuleBase" id="RU003879"/>
    </source>
</evidence>
<dbReference type="KEGG" id="wvi:Weevi_0310"/>
<dbReference type="RefSeq" id="WP_013597424.1">
    <property type="nucleotide sequence ID" value="NC_015144.1"/>
</dbReference>
<dbReference type="HOGENOM" id="CLU_117507_0_0_10"/>
<keyword evidence="9" id="KW-1185">Reference proteome</keyword>
<keyword evidence="4 7" id="KW-0812">Transmembrane</keyword>
<dbReference type="GO" id="GO:0022857">
    <property type="term" value="F:transmembrane transporter activity"/>
    <property type="evidence" value="ECO:0007669"/>
    <property type="project" value="InterPro"/>
</dbReference>